<keyword evidence="1" id="KW-0378">Hydrolase</keyword>
<dbReference type="InterPro" id="IPR004274">
    <property type="entry name" value="FCP1_dom"/>
</dbReference>
<dbReference type="SUPFAM" id="SSF56784">
    <property type="entry name" value="HAD-like"/>
    <property type="match status" value="1"/>
</dbReference>
<protein>
    <submittedName>
        <fullName evidence="6">CTD small</fullName>
    </submittedName>
</protein>
<dbReference type="InterPro" id="IPR050365">
    <property type="entry name" value="TIM50"/>
</dbReference>
<dbReference type="EMBL" id="SWLB01000003">
    <property type="protein sequence ID" value="KAF3339947.1"/>
    <property type="molecule type" value="Genomic_DNA"/>
</dbReference>
<comment type="function">
    <text evidence="3">Probable phosphatase.</text>
</comment>
<dbReference type="CDD" id="cd07521">
    <property type="entry name" value="HAD_FCP1-like"/>
    <property type="match status" value="1"/>
</dbReference>
<dbReference type="InterPro" id="IPR011948">
    <property type="entry name" value="Dullard_phosphatase"/>
</dbReference>
<evidence type="ECO:0000313" key="6">
    <source>
        <dbReference type="EMBL" id="KAF3339947.1"/>
    </source>
</evidence>
<evidence type="ECO:0000313" key="7">
    <source>
        <dbReference type="Proteomes" id="UP000623129"/>
    </source>
</evidence>
<keyword evidence="2" id="KW-0904">Protein phosphatase</keyword>
<accession>A0A833RF06</accession>
<dbReference type="FunFam" id="3.40.50.1000:FF:000015">
    <property type="entry name" value="CTD small phosphatase-like protein 2"/>
    <property type="match status" value="1"/>
</dbReference>
<proteinExistence type="inferred from homology"/>
<comment type="caution">
    <text evidence="6">The sequence shown here is derived from an EMBL/GenBank/DDBJ whole genome shotgun (WGS) entry which is preliminary data.</text>
</comment>
<dbReference type="NCBIfam" id="TIGR02251">
    <property type="entry name" value="HIF-SF_euk"/>
    <property type="match status" value="1"/>
</dbReference>
<dbReference type="GO" id="GO:0004721">
    <property type="term" value="F:phosphoprotein phosphatase activity"/>
    <property type="evidence" value="ECO:0007669"/>
    <property type="project" value="UniProtKB-KW"/>
</dbReference>
<dbReference type="InterPro" id="IPR023214">
    <property type="entry name" value="HAD_sf"/>
</dbReference>
<dbReference type="OrthoDB" id="277011at2759"/>
<gene>
    <name evidence="6" type="ORF">FCM35_KLT15718</name>
</gene>
<dbReference type="Pfam" id="PF03031">
    <property type="entry name" value="NIF"/>
    <property type="match status" value="1"/>
</dbReference>
<comment type="similarity">
    <text evidence="4">Belongs to the CTDSPL2 family.</text>
</comment>
<keyword evidence="7" id="KW-1185">Reference proteome</keyword>
<dbReference type="GO" id="GO:0005634">
    <property type="term" value="C:nucleus"/>
    <property type="evidence" value="ECO:0007669"/>
    <property type="project" value="UniProtKB-ARBA"/>
</dbReference>
<evidence type="ECO:0000256" key="1">
    <source>
        <dbReference type="ARBA" id="ARBA00022801"/>
    </source>
</evidence>
<dbReference type="AlphaFoldDB" id="A0A833RF06"/>
<dbReference type="SMART" id="SM00577">
    <property type="entry name" value="CPDc"/>
    <property type="match status" value="1"/>
</dbReference>
<dbReference type="Proteomes" id="UP000623129">
    <property type="component" value="Unassembled WGS sequence"/>
</dbReference>
<dbReference type="PANTHER" id="PTHR12210">
    <property type="entry name" value="DULLARD PROTEIN PHOSPHATASE"/>
    <property type="match status" value="1"/>
</dbReference>
<evidence type="ECO:0000256" key="4">
    <source>
        <dbReference type="ARBA" id="ARBA00038355"/>
    </source>
</evidence>
<evidence type="ECO:0000256" key="2">
    <source>
        <dbReference type="ARBA" id="ARBA00022912"/>
    </source>
</evidence>
<dbReference type="InterPro" id="IPR036412">
    <property type="entry name" value="HAD-like_sf"/>
</dbReference>
<feature type="domain" description="FCP1 homology" evidence="5">
    <location>
        <begin position="260"/>
        <end position="420"/>
    </location>
</feature>
<dbReference type="Gene3D" id="3.40.50.1000">
    <property type="entry name" value="HAD superfamily/HAD-like"/>
    <property type="match status" value="1"/>
</dbReference>
<evidence type="ECO:0000256" key="3">
    <source>
        <dbReference type="ARBA" id="ARBA00037324"/>
    </source>
</evidence>
<name>A0A833RF06_9POAL</name>
<evidence type="ECO:0000259" key="5">
    <source>
        <dbReference type="PROSITE" id="PS50969"/>
    </source>
</evidence>
<reference evidence="6" key="1">
    <citation type="submission" date="2020-01" db="EMBL/GenBank/DDBJ databases">
        <title>Genome sequence of Kobresia littledalei, the first chromosome-level genome in the family Cyperaceae.</title>
        <authorList>
            <person name="Qu G."/>
        </authorList>
    </citation>
    <scope>NUCLEOTIDE SEQUENCE</scope>
    <source>
        <strain evidence="6">C.B.Clarke</strain>
        <tissue evidence="6">Leaf</tissue>
    </source>
</reference>
<organism evidence="6 7">
    <name type="scientific">Carex littledalei</name>
    <dbReference type="NCBI Taxonomy" id="544730"/>
    <lineage>
        <taxon>Eukaryota</taxon>
        <taxon>Viridiplantae</taxon>
        <taxon>Streptophyta</taxon>
        <taxon>Embryophyta</taxon>
        <taxon>Tracheophyta</taxon>
        <taxon>Spermatophyta</taxon>
        <taxon>Magnoliopsida</taxon>
        <taxon>Liliopsida</taxon>
        <taxon>Poales</taxon>
        <taxon>Cyperaceae</taxon>
        <taxon>Cyperoideae</taxon>
        <taxon>Cariceae</taxon>
        <taxon>Carex</taxon>
        <taxon>Carex subgen. Euthyceras</taxon>
    </lineage>
</organism>
<dbReference type="PROSITE" id="PS50969">
    <property type="entry name" value="FCP1"/>
    <property type="match status" value="1"/>
</dbReference>
<sequence>MEQHQVHSIGSDPDPTTTLHHSFIHSVDLIGAAPARANKGALTPGAVIHASPDQKHSVWQIKKVLTLYLIKSDHMMDPIPGYQISPSNEETIFSLNFQHTDSQLRAINETSSVRDNSSEWPYLISDVGADISIEDASSSNPSSSDLHICSVLDFYLSENVSALHFNSLMGFSSDATSYQSYQYPHWDMNMFFDMDERNTLLPFQNGNGSSGNEEGVDDTSLYLQSGIGIGSGISGYYGDLELIPGDLPDLLEVDSGAKSVGGKHVTLVLDLDETLVHSTLTPWVEADFSFDVIADMKKHTVYVKKRPHLQQFLEKVAQMFEIVIFTASQSAYASKLLDQLDPEGRLFSRRVYRDSCIFFGEGNYTKDLTVLGVDLAKVAIIDNLPQVYRLQEDNGIPIKSWFDDPSDNALIQLLPFLETLVDAEDVRPLISKKFGTNRQQNI</sequence>